<dbReference type="InterPro" id="IPR013103">
    <property type="entry name" value="RVT_2"/>
</dbReference>
<dbReference type="Pfam" id="PF07727">
    <property type="entry name" value="RVT_2"/>
    <property type="match status" value="1"/>
</dbReference>
<name>A0A803QIQ0_CANSA</name>
<dbReference type="Proteomes" id="UP000596661">
    <property type="component" value="Unassembled WGS sequence"/>
</dbReference>
<dbReference type="EnsemblPlants" id="evm.model.10.1165">
    <property type="protein sequence ID" value="cds.evm.model.10.1165"/>
    <property type="gene ID" value="evm.TU.10.1165"/>
</dbReference>
<evidence type="ECO:0000313" key="2">
    <source>
        <dbReference type="EnsemblPlants" id="cds.evm.model.10.1165"/>
    </source>
</evidence>
<dbReference type="OMA" id="ERVIGCK"/>
<dbReference type="Gramene" id="evm.model.10.1165">
    <property type="protein sequence ID" value="cds.evm.model.10.1165"/>
    <property type="gene ID" value="evm.TU.10.1165"/>
</dbReference>
<proteinExistence type="predicted"/>
<sequence>MGRTMDEEIESLNKNKTSDLVLKPTGERVIGCKWVLRIKDGIHGLEEMRYKARLLAKGFTQREGVYYTEIFSPVVKHTSIILILALTAMNDLELEQMDVKTPFLHGELEEEILMQQPEDYVEKGKEDHVCLLKRSLYGLK</sequence>
<dbReference type="EMBL" id="UZAU01000818">
    <property type="status" value="NOT_ANNOTATED_CDS"/>
    <property type="molecule type" value="Genomic_DNA"/>
</dbReference>
<organism evidence="2 3">
    <name type="scientific">Cannabis sativa</name>
    <name type="common">Hemp</name>
    <name type="synonym">Marijuana</name>
    <dbReference type="NCBI Taxonomy" id="3483"/>
    <lineage>
        <taxon>Eukaryota</taxon>
        <taxon>Viridiplantae</taxon>
        <taxon>Streptophyta</taxon>
        <taxon>Embryophyta</taxon>
        <taxon>Tracheophyta</taxon>
        <taxon>Spermatophyta</taxon>
        <taxon>Magnoliopsida</taxon>
        <taxon>eudicotyledons</taxon>
        <taxon>Gunneridae</taxon>
        <taxon>Pentapetalae</taxon>
        <taxon>rosids</taxon>
        <taxon>fabids</taxon>
        <taxon>Rosales</taxon>
        <taxon>Cannabaceae</taxon>
        <taxon>Cannabis</taxon>
    </lineage>
</organism>
<reference evidence="2" key="1">
    <citation type="submission" date="2021-03" db="UniProtKB">
        <authorList>
            <consortium name="EnsemblPlants"/>
        </authorList>
    </citation>
    <scope>IDENTIFICATION</scope>
</reference>
<keyword evidence="3" id="KW-1185">Reference proteome</keyword>
<evidence type="ECO:0000313" key="3">
    <source>
        <dbReference type="Proteomes" id="UP000596661"/>
    </source>
</evidence>
<evidence type="ECO:0000259" key="1">
    <source>
        <dbReference type="Pfam" id="PF07727"/>
    </source>
</evidence>
<accession>A0A803QIQ0</accession>
<dbReference type="AlphaFoldDB" id="A0A803QIQ0"/>
<feature type="domain" description="Reverse transcriptase Ty1/copia-type" evidence="1">
    <location>
        <begin position="15"/>
        <end position="140"/>
    </location>
</feature>
<protein>
    <recommendedName>
        <fullName evidence="1">Reverse transcriptase Ty1/copia-type domain-containing protein</fullName>
    </recommendedName>
</protein>